<dbReference type="AlphaFoldDB" id="A0A1G2F2A9"/>
<name>A0A1G2F2A9_9BACT</name>
<comment type="caution">
    <text evidence="1">The sequence shown here is derived from an EMBL/GenBank/DDBJ whole genome shotgun (WGS) entry which is preliminary data.</text>
</comment>
<dbReference type="EMBL" id="MHMT01000023">
    <property type="protein sequence ID" value="OGZ32214.1"/>
    <property type="molecule type" value="Genomic_DNA"/>
</dbReference>
<proteinExistence type="predicted"/>
<gene>
    <name evidence="1" type="ORF">A2V69_00315</name>
</gene>
<protein>
    <submittedName>
        <fullName evidence="1">Uncharacterized protein</fullName>
    </submittedName>
</protein>
<dbReference type="STRING" id="1801990.A2V69_00315"/>
<evidence type="ECO:0000313" key="2">
    <source>
        <dbReference type="Proteomes" id="UP000177810"/>
    </source>
</evidence>
<accession>A0A1G2F2A9</accession>
<evidence type="ECO:0000313" key="1">
    <source>
        <dbReference type="EMBL" id="OGZ32214.1"/>
    </source>
</evidence>
<sequence length="78" mass="8958">MGLSNKKEEQLRRMPLIQNRIKASRNGRYIIQQTVITSIKPIEYYNAILANTVKVTDEPIGDDELMIEEGAEIARKLK</sequence>
<organism evidence="1 2">
    <name type="scientific">Candidatus Portnoybacteria bacterium RBG_13_40_8</name>
    <dbReference type="NCBI Taxonomy" id="1801990"/>
    <lineage>
        <taxon>Bacteria</taxon>
        <taxon>Candidatus Portnoyibacteriota</taxon>
    </lineage>
</organism>
<dbReference type="Proteomes" id="UP000177810">
    <property type="component" value="Unassembled WGS sequence"/>
</dbReference>
<reference evidence="1 2" key="1">
    <citation type="journal article" date="2016" name="Nat. Commun.">
        <title>Thousands of microbial genomes shed light on interconnected biogeochemical processes in an aquifer system.</title>
        <authorList>
            <person name="Anantharaman K."/>
            <person name="Brown C.T."/>
            <person name="Hug L.A."/>
            <person name="Sharon I."/>
            <person name="Castelle C.J."/>
            <person name="Probst A.J."/>
            <person name="Thomas B.C."/>
            <person name="Singh A."/>
            <person name="Wilkins M.J."/>
            <person name="Karaoz U."/>
            <person name="Brodie E.L."/>
            <person name="Williams K.H."/>
            <person name="Hubbard S.S."/>
            <person name="Banfield J.F."/>
        </authorList>
    </citation>
    <scope>NUCLEOTIDE SEQUENCE [LARGE SCALE GENOMIC DNA]</scope>
</reference>